<dbReference type="InParanoid" id="A0A0C3B2C8"/>
<dbReference type="AlphaFoldDB" id="A0A0C3B2C8"/>
<protein>
    <submittedName>
        <fullName evidence="1">Uncharacterized protein</fullName>
    </submittedName>
</protein>
<accession>A0A0C3B2C8</accession>
<sequence length="67" mass="7563">MQRSQHTVRKTEGIISDVDSSQLAHLVLAILVIVRTEIKVLPLTDACTSITQPRSIHHHEKLNEPTR</sequence>
<dbReference type="HOGENOM" id="CLU_2813315_0_0_1"/>
<reference evidence="1 2" key="1">
    <citation type="submission" date="2014-04" db="EMBL/GenBank/DDBJ databases">
        <authorList>
            <consortium name="DOE Joint Genome Institute"/>
            <person name="Kuo A."/>
            <person name="Tarkka M."/>
            <person name="Buscot F."/>
            <person name="Kohler A."/>
            <person name="Nagy L.G."/>
            <person name="Floudas D."/>
            <person name="Copeland A."/>
            <person name="Barry K.W."/>
            <person name="Cichocki N."/>
            <person name="Veneault-Fourrey C."/>
            <person name="LaButti K."/>
            <person name="Lindquist E.A."/>
            <person name="Lipzen A."/>
            <person name="Lundell T."/>
            <person name="Morin E."/>
            <person name="Murat C."/>
            <person name="Sun H."/>
            <person name="Tunlid A."/>
            <person name="Henrissat B."/>
            <person name="Grigoriev I.V."/>
            <person name="Hibbett D.S."/>
            <person name="Martin F."/>
            <person name="Nordberg H.P."/>
            <person name="Cantor M.N."/>
            <person name="Hua S.X."/>
        </authorList>
    </citation>
    <scope>NUCLEOTIDE SEQUENCE [LARGE SCALE GENOMIC DNA]</scope>
    <source>
        <strain evidence="1 2">F 1598</strain>
    </source>
</reference>
<proteinExistence type="predicted"/>
<gene>
    <name evidence="1" type="ORF">PILCRDRAFT_830359</name>
</gene>
<keyword evidence="2" id="KW-1185">Reference proteome</keyword>
<organism evidence="1 2">
    <name type="scientific">Piloderma croceum (strain F 1598)</name>
    <dbReference type="NCBI Taxonomy" id="765440"/>
    <lineage>
        <taxon>Eukaryota</taxon>
        <taxon>Fungi</taxon>
        <taxon>Dikarya</taxon>
        <taxon>Basidiomycota</taxon>
        <taxon>Agaricomycotina</taxon>
        <taxon>Agaricomycetes</taxon>
        <taxon>Agaricomycetidae</taxon>
        <taxon>Atheliales</taxon>
        <taxon>Atheliaceae</taxon>
        <taxon>Piloderma</taxon>
    </lineage>
</organism>
<name>A0A0C3B2C8_PILCF</name>
<evidence type="ECO:0000313" key="1">
    <source>
        <dbReference type="EMBL" id="KIM71402.1"/>
    </source>
</evidence>
<dbReference type="EMBL" id="KN833330">
    <property type="protein sequence ID" value="KIM71402.1"/>
    <property type="molecule type" value="Genomic_DNA"/>
</dbReference>
<dbReference type="Proteomes" id="UP000054166">
    <property type="component" value="Unassembled WGS sequence"/>
</dbReference>
<evidence type="ECO:0000313" key="2">
    <source>
        <dbReference type="Proteomes" id="UP000054166"/>
    </source>
</evidence>
<reference evidence="2" key="2">
    <citation type="submission" date="2015-01" db="EMBL/GenBank/DDBJ databases">
        <title>Evolutionary Origins and Diversification of the Mycorrhizal Mutualists.</title>
        <authorList>
            <consortium name="DOE Joint Genome Institute"/>
            <consortium name="Mycorrhizal Genomics Consortium"/>
            <person name="Kohler A."/>
            <person name="Kuo A."/>
            <person name="Nagy L.G."/>
            <person name="Floudas D."/>
            <person name="Copeland A."/>
            <person name="Barry K.W."/>
            <person name="Cichocki N."/>
            <person name="Veneault-Fourrey C."/>
            <person name="LaButti K."/>
            <person name="Lindquist E.A."/>
            <person name="Lipzen A."/>
            <person name="Lundell T."/>
            <person name="Morin E."/>
            <person name="Murat C."/>
            <person name="Riley R."/>
            <person name="Ohm R."/>
            <person name="Sun H."/>
            <person name="Tunlid A."/>
            <person name="Henrissat B."/>
            <person name="Grigoriev I.V."/>
            <person name="Hibbett D.S."/>
            <person name="Martin F."/>
        </authorList>
    </citation>
    <scope>NUCLEOTIDE SEQUENCE [LARGE SCALE GENOMIC DNA]</scope>
    <source>
        <strain evidence="2">F 1598</strain>
    </source>
</reference>